<proteinExistence type="predicted"/>
<reference evidence="3" key="1">
    <citation type="submission" date="2017-09" db="EMBL/GenBank/DDBJ databases">
        <title>The Reconstruction of 2,631 Draft Metagenome-Assembled Genomes from the Global Oceans.</title>
        <authorList>
            <person name="Tully B.J."/>
            <person name="Graham E.D."/>
            <person name="Heidelberg J.F."/>
        </authorList>
    </citation>
    <scope>NUCLEOTIDE SEQUENCE [LARGE SCALE GENOMIC DNA]</scope>
</reference>
<evidence type="ECO:0000313" key="2">
    <source>
        <dbReference type="EMBL" id="MAH62092.1"/>
    </source>
</evidence>
<sequence length="282" mass="32884">MSSVLPESSNLGSLLKFYFIEIALCLIALPLTFAKIFQKTTASVWWHALYQFFRSVQWECLSRSSNLNWEVSLPSTLSRDRSYLIISNQEGPLVPLIVRGALGRKITPITTPLRHKKIPNLILEWRAWLDEAPIYLHLPAERQTNDPQGTKEQLAQVAEKYKNLLEQTRSLLLLPEKDAYGRDRQLLRNSTFLYTPKPGELIHATLMQNQTWHSILDVTFHQEKPIRFAWQWWFGGNQRLLLSIREIPFPSALQSSSANDVRRWLSQFWKEKAEWLETLVTN</sequence>
<organism evidence="2 3">
    <name type="scientific">SAR324 cluster bacterium</name>
    <dbReference type="NCBI Taxonomy" id="2024889"/>
    <lineage>
        <taxon>Bacteria</taxon>
        <taxon>Deltaproteobacteria</taxon>
        <taxon>SAR324 cluster</taxon>
    </lineage>
</organism>
<dbReference type="Proteomes" id="UP000226525">
    <property type="component" value="Unassembled WGS sequence"/>
</dbReference>
<keyword evidence="1" id="KW-0472">Membrane</keyword>
<accession>A0A2D6YFY2</accession>
<evidence type="ECO:0008006" key="4">
    <source>
        <dbReference type="Google" id="ProtNLM"/>
    </source>
</evidence>
<evidence type="ECO:0000313" key="3">
    <source>
        <dbReference type="Proteomes" id="UP000226525"/>
    </source>
</evidence>
<dbReference type="EMBL" id="NZEX01000013">
    <property type="protein sequence ID" value="MAH62092.1"/>
    <property type="molecule type" value="Genomic_DNA"/>
</dbReference>
<feature type="transmembrane region" description="Helical" evidence="1">
    <location>
        <begin position="17"/>
        <end position="37"/>
    </location>
</feature>
<keyword evidence="1" id="KW-1133">Transmembrane helix</keyword>
<dbReference type="AlphaFoldDB" id="A0A2D6YFY2"/>
<keyword evidence="1" id="KW-0812">Transmembrane</keyword>
<comment type="caution">
    <text evidence="2">The sequence shown here is derived from an EMBL/GenBank/DDBJ whole genome shotgun (WGS) entry which is preliminary data.</text>
</comment>
<protein>
    <recommendedName>
        <fullName evidence="4">Phospholipid/glycerol acyltransferase domain-containing protein</fullName>
    </recommendedName>
</protein>
<name>A0A2D6YFY2_9DELT</name>
<gene>
    <name evidence="2" type="ORF">CMN54_01320</name>
</gene>
<evidence type="ECO:0000256" key="1">
    <source>
        <dbReference type="SAM" id="Phobius"/>
    </source>
</evidence>